<sequence length="194" mass="23006">MSKELSEMSNEELWELFPIILSEHKSEWFDEYQREAQYLVENIGKENVIRISHFGSTSVPGLLAKPTIDILLEITELTENNSQAFIDKVISLGYNYTYQPSNPLPHMMFMKGYTPRGFEGQVFHLHVRYRGDWDELYFCDYLRKHPEVAKEYGDLKLRLIKDFEHDRDGYTNAKTEFISKYTLLARKELNDCFR</sequence>
<dbReference type="AlphaFoldDB" id="A0A645DNL9"/>
<dbReference type="InterPro" id="IPR043519">
    <property type="entry name" value="NT_sf"/>
</dbReference>
<dbReference type="SUPFAM" id="SSF81301">
    <property type="entry name" value="Nucleotidyltransferase"/>
    <property type="match status" value="1"/>
</dbReference>
<evidence type="ECO:0008006" key="2">
    <source>
        <dbReference type="Google" id="ProtNLM"/>
    </source>
</evidence>
<proteinExistence type="predicted"/>
<gene>
    <name evidence="1" type="ORF">SDC9_137994</name>
</gene>
<reference evidence="1" key="1">
    <citation type="submission" date="2019-08" db="EMBL/GenBank/DDBJ databases">
        <authorList>
            <person name="Kucharzyk K."/>
            <person name="Murdoch R.W."/>
            <person name="Higgins S."/>
            <person name="Loffler F."/>
        </authorList>
    </citation>
    <scope>NUCLEOTIDE SEQUENCE</scope>
</reference>
<comment type="caution">
    <text evidence="1">The sequence shown here is derived from an EMBL/GenBank/DDBJ whole genome shotgun (WGS) entry which is preliminary data.</text>
</comment>
<dbReference type="Pfam" id="PF04229">
    <property type="entry name" value="GrpB"/>
    <property type="match status" value="1"/>
</dbReference>
<protein>
    <recommendedName>
        <fullName evidence="2">Dephospho-CoA kinase</fullName>
    </recommendedName>
</protein>
<organism evidence="1">
    <name type="scientific">bioreactor metagenome</name>
    <dbReference type="NCBI Taxonomy" id="1076179"/>
    <lineage>
        <taxon>unclassified sequences</taxon>
        <taxon>metagenomes</taxon>
        <taxon>ecological metagenomes</taxon>
    </lineage>
</organism>
<name>A0A645DNL9_9ZZZZ</name>
<evidence type="ECO:0000313" key="1">
    <source>
        <dbReference type="EMBL" id="MPM90871.1"/>
    </source>
</evidence>
<dbReference type="InterPro" id="IPR007344">
    <property type="entry name" value="GrpB/CoaE"/>
</dbReference>
<dbReference type="EMBL" id="VSSQ01038013">
    <property type="protein sequence ID" value="MPM90871.1"/>
    <property type="molecule type" value="Genomic_DNA"/>
</dbReference>
<dbReference type="PANTHER" id="PTHR34822">
    <property type="entry name" value="GRPB DOMAIN PROTEIN (AFU_ORTHOLOGUE AFUA_1G01530)"/>
    <property type="match status" value="1"/>
</dbReference>
<dbReference type="PANTHER" id="PTHR34822:SF1">
    <property type="entry name" value="GRPB FAMILY PROTEIN"/>
    <property type="match status" value="1"/>
</dbReference>
<dbReference type="Gene3D" id="3.30.460.10">
    <property type="entry name" value="Beta Polymerase, domain 2"/>
    <property type="match status" value="1"/>
</dbReference>
<accession>A0A645DNL9</accession>